<keyword evidence="5" id="KW-1185">Reference proteome</keyword>
<dbReference type="Gene3D" id="3.90.1010.20">
    <property type="match status" value="1"/>
</dbReference>
<name>A0ABP8S9S1_9ACTN</name>
<feature type="transmembrane region" description="Helical" evidence="2">
    <location>
        <begin position="15"/>
        <end position="32"/>
    </location>
</feature>
<keyword evidence="2" id="KW-0472">Membrane</keyword>
<evidence type="ECO:0000259" key="3">
    <source>
        <dbReference type="SMART" id="SM00900"/>
    </source>
</evidence>
<gene>
    <name evidence="4" type="ORF">GCM10023176_10690</name>
</gene>
<reference evidence="5" key="1">
    <citation type="journal article" date="2019" name="Int. J. Syst. Evol. Microbiol.">
        <title>The Global Catalogue of Microorganisms (GCM) 10K type strain sequencing project: providing services to taxonomists for standard genome sequencing and annotation.</title>
        <authorList>
            <consortium name="The Broad Institute Genomics Platform"/>
            <consortium name="The Broad Institute Genome Sequencing Center for Infectious Disease"/>
            <person name="Wu L."/>
            <person name="Ma J."/>
        </authorList>
    </citation>
    <scope>NUCLEOTIDE SEQUENCE [LARGE SCALE GENOMIC DNA]</scope>
    <source>
        <strain evidence="5">JCM 3175</strain>
    </source>
</reference>
<feature type="compositionally biased region" description="Polar residues" evidence="1">
    <location>
        <begin position="82"/>
        <end position="92"/>
    </location>
</feature>
<dbReference type="Proteomes" id="UP001500307">
    <property type="component" value="Unassembled WGS sequence"/>
</dbReference>
<evidence type="ECO:0000313" key="4">
    <source>
        <dbReference type="EMBL" id="GAA4564536.1"/>
    </source>
</evidence>
<protein>
    <submittedName>
        <fullName evidence="4">FMN-binding protein</fullName>
    </submittedName>
</protein>
<keyword evidence="2" id="KW-0812">Transmembrane</keyword>
<dbReference type="SMART" id="SM00900">
    <property type="entry name" value="FMN_bind"/>
    <property type="match status" value="1"/>
</dbReference>
<feature type="domain" description="FMN-binding" evidence="3">
    <location>
        <begin position="81"/>
        <end position="159"/>
    </location>
</feature>
<keyword evidence="2" id="KW-1133">Transmembrane helix</keyword>
<evidence type="ECO:0000313" key="5">
    <source>
        <dbReference type="Proteomes" id="UP001500307"/>
    </source>
</evidence>
<evidence type="ECO:0000256" key="2">
    <source>
        <dbReference type="SAM" id="Phobius"/>
    </source>
</evidence>
<dbReference type="EMBL" id="BAABGU010000004">
    <property type="protein sequence ID" value="GAA4564536.1"/>
    <property type="molecule type" value="Genomic_DNA"/>
</dbReference>
<dbReference type="Pfam" id="PF04205">
    <property type="entry name" value="FMN_bind"/>
    <property type="match status" value="1"/>
</dbReference>
<dbReference type="InterPro" id="IPR007329">
    <property type="entry name" value="FMN-bd"/>
</dbReference>
<feature type="region of interest" description="Disordered" evidence="1">
    <location>
        <begin position="36"/>
        <end position="114"/>
    </location>
</feature>
<evidence type="ECO:0000256" key="1">
    <source>
        <dbReference type="SAM" id="MobiDB-lite"/>
    </source>
</evidence>
<proteinExistence type="predicted"/>
<sequence>MALTIPPEEDDMRRITMWFLATIAVVVLLFSYRTSTGPDSSPSATPAVVSGPGASADPGRSRGTVARSGSSTVADGPVVQTKRGNVQVQAQISGGRITEITPMTVPSTNSRSREINKHAVPQLRTEALAAQSAQIDAVSGATATSEGYTESLQAALDGAHFKAKP</sequence>
<comment type="caution">
    <text evidence="4">The sequence shown here is derived from an EMBL/GenBank/DDBJ whole genome shotgun (WGS) entry which is preliminary data.</text>
</comment>
<organism evidence="4 5">
    <name type="scientific">Micromonospora coerulea</name>
    <dbReference type="NCBI Taxonomy" id="47856"/>
    <lineage>
        <taxon>Bacteria</taxon>
        <taxon>Bacillati</taxon>
        <taxon>Actinomycetota</taxon>
        <taxon>Actinomycetes</taxon>
        <taxon>Micromonosporales</taxon>
        <taxon>Micromonosporaceae</taxon>
        <taxon>Micromonospora</taxon>
    </lineage>
</organism>
<accession>A0ABP8S9S1</accession>